<organism evidence="1 2">
    <name type="scientific">Ambrosiozyma monospora</name>
    <name type="common">Yeast</name>
    <name type="synonym">Endomycopsis monosporus</name>
    <dbReference type="NCBI Taxonomy" id="43982"/>
    <lineage>
        <taxon>Eukaryota</taxon>
        <taxon>Fungi</taxon>
        <taxon>Dikarya</taxon>
        <taxon>Ascomycota</taxon>
        <taxon>Saccharomycotina</taxon>
        <taxon>Pichiomycetes</taxon>
        <taxon>Pichiales</taxon>
        <taxon>Pichiaceae</taxon>
        <taxon>Ambrosiozyma</taxon>
    </lineage>
</organism>
<accession>A0ACB5T2K7</accession>
<reference evidence="1" key="1">
    <citation type="submission" date="2023-04" db="EMBL/GenBank/DDBJ databases">
        <title>Ambrosiozyma monospora NBRC 10751.</title>
        <authorList>
            <person name="Ichikawa N."/>
            <person name="Sato H."/>
            <person name="Tonouchi N."/>
        </authorList>
    </citation>
    <scope>NUCLEOTIDE SEQUENCE</scope>
    <source>
        <strain evidence="1">NBRC 10751</strain>
    </source>
</reference>
<dbReference type="Proteomes" id="UP001165064">
    <property type="component" value="Unassembled WGS sequence"/>
</dbReference>
<evidence type="ECO:0000313" key="1">
    <source>
        <dbReference type="EMBL" id="GME79649.1"/>
    </source>
</evidence>
<gene>
    <name evidence="1" type="ORF">Amon02_000405800</name>
</gene>
<proteinExistence type="predicted"/>
<keyword evidence="2" id="KW-1185">Reference proteome</keyword>
<dbReference type="EMBL" id="BSXS01002682">
    <property type="protein sequence ID" value="GME79649.1"/>
    <property type="molecule type" value="Genomic_DNA"/>
</dbReference>
<protein>
    <submittedName>
        <fullName evidence="1">Unnamed protein product</fullName>
    </submittedName>
</protein>
<name>A0ACB5T2K7_AMBMO</name>
<comment type="caution">
    <text evidence="1">The sequence shown here is derived from an EMBL/GenBank/DDBJ whole genome shotgun (WGS) entry which is preliminary data.</text>
</comment>
<evidence type="ECO:0000313" key="2">
    <source>
        <dbReference type="Proteomes" id="UP001165064"/>
    </source>
</evidence>
<sequence length="215" mass="24326">MSTTRLYLTNTIIIPSIIESNRVLFCCLPESLKQLDCDPDSLSYFIASALHNVKELTLRISDFIDESDPCWEKISSNLENLYLKGRLSNHEVVANQMHNQAGGDHKPLKIGGITIPKRVQGTIHLQANLGIQGNTKFAHIDYPIRYCLDKSDESRDFNWGDGYDDGCPPLYMTIAILSKTANLKVSPLWETKLVTNNCIRQPHRTLDCFWINADS</sequence>